<proteinExistence type="predicted"/>
<organism evidence="2 3">
    <name type="scientific">Rubripirellula tenax</name>
    <dbReference type="NCBI Taxonomy" id="2528015"/>
    <lineage>
        <taxon>Bacteria</taxon>
        <taxon>Pseudomonadati</taxon>
        <taxon>Planctomycetota</taxon>
        <taxon>Planctomycetia</taxon>
        <taxon>Pirellulales</taxon>
        <taxon>Pirellulaceae</taxon>
        <taxon>Rubripirellula</taxon>
    </lineage>
</organism>
<keyword evidence="3" id="KW-1185">Reference proteome</keyword>
<reference evidence="2 3" key="1">
    <citation type="submission" date="2019-02" db="EMBL/GenBank/DDBJ databases">
        <title>Deep-cultivation of Planctomycetes and their phenomic and genomic characterization uncovers novel biology.</title>
        <authorList>
            <person name="Wiegand S."/>
            <person name="Jogler M."/>
            <person name="Boedeker C."/>
            <person name="Pinto D."/>
            <person name="Vollmers J."/>
            <person name="Rivas-Marin E."/>
            <person name="Kohn T."/>
            <person name="Peeters S.H."/>
            <person name="Heuer A."/>
            <person name="Rast P."/>
            <person name="Oberbeckmann S."/>
            <person name="Bunk B."/>
            <person name="Jeske O."/>
            <person name="Meyerdierks A."/>
            <person name="Storesund J.E."/>
            <person name="Kallscheuer N."/>
            <person name="Luecker S."/>
            <person name="Lage O.M."/>
            <person name="Pohl T."/>
            <person name="Merkel B.J."/>
            <person name="Hornburger P."/>
            <person name="Mueller R.-W."/>
            <person name="Bruemmer F."/>
            <person name="Labrenz M."/>
            <person name="Spormann A.M."/>
            <person name="Op Den Camp H."/>
            <person name="Overmann J."/>
            <person name="Amann R."/>
            <person name="Jetten M.S.M."/>
            <person name="Mascher T."/>
            <person name="Medema M.H."/>
            <person name="Devos D.P."/>
            <person name="Kaster A.-K."/>
            <person name="Ovreas L."/>
            <person name="Rohde M."/>
            <person name="Galperin M.Y."/>
            <person name="Jogler C."/>
        </authorList>
    </citation>
    <scope>NUCLEOTIDE SEQUENCE [LARGE SCALE GENOMIC DNA]</scope>
    <source>
        <strain evidence="2 3">Poly51</strain>
    </source>
</reference>
<feature type="transmembrane region" description="Helical" evidence="1">
    <location>
        <begin position="85"/>
        <end position="107"/>
    </location>
</feature>
<dbReference type="AlphaFoldDB" id="A0A5C6E4U9"/>
<comment type="caution">
    <text evidence="2">The sequence shown here is derived from an EMBL/GenBank/DDBJ whole genome shotgun (WGS) entry which is preliminary data.</text>
</comment>
<keyword evidence="1" id="KW-0812">Transmembrane</keyword>
<name>A0A5C6E4U9_9BACT</name>
<sequence>MPYNADPYLVVNLNGERSLPDACVWCNSTTNVSDVHQDVIYRPGLGFATRSVIRAVVRLVIAHKNRYETSVSLPVCVQCAKRPDFYANVGAGIFMLAVALGFASPYLTETITGEKPTIALLYFVIALFTFGLLALLYPQARKAMLKTRMVDYADSVVVWISDTDPSYRERLPQWTGDALAELRSRQNRG</sequence>
<evidence type="ECO:0000313" key="2">
    <source>
        <dbReference type="EMBL" id="TWU43705.1"/>
    </source>
</evidence>
<keyword evidence="1" id="KW-0472">Membrane</keyword>
<protein>
    <submittedName>
        <fullName evidence="2">Uncharacterized protein</fullName>
    </submittedName>
</protein>
<feature type="transmembrane region" description="Helical" evidence="1">
    <location>
        <begin position="119"/>
        <end position="138"/>
    </location>
</feature>
<keyword evidence="1" id="KW-1133">Transmembrane helix</keyword>
<dbReference type="Proteomes" id="UP000318288">
    <property type="component" value="Unassembled WGS sequence"/>
</dbReference>
<gene>
    <name evidence="2" type="ORF">Poly51_62270</name>
</gene>
<evidence type="ECO:0000313" key="3">
    <source>
        <dbReference type="Proteomes" id="UP000318288"/>
    </source>
</evidence>
<accession>A0A5C6E4U9</accession>
<dbReference type="EMBL" id="SJPW01000014">
    <property type="protein sequence ID" value="TWU43705.1"/>
    <property type="molecule type" value="Genomic_DNA"/>
</dbReference>
<evidence type="ECO:0000256" key="1">
    <source>
        <dbReference type="SAM" id="Phobius"/>
    </source>
</evidence>